<sequence>MGVESFTPRIPSGVSYGLLGTWLVSSVLLIFFLSGVISKGEITALTMFAGASGILSSALLEKLVFKYWQKSVPYVILIVNTIIISAIIFVLGLSII</sequence>
<keyword evidence="3" id="KW-1185">Reference proteome</keyword>
<feature type="transmembrane region" description="Helical" evidence="1">
    <location>
        <begin position="14"/>
        <end position="35"/>
    </location>
</feature>
<evidence type="ECO:0000313" key="2">
    <source>
        <dbReference type="EMBL" id="MDR7355842.1"/>
    </source>
</evidence>
<evidence type="ECO:0008006" key="4">
    <source>
        <dbReference type="Google" id="ProtNLM"/>
    </source>
</evidence>
<keyword evidence="1" id="KW-1133">Transmembrane helix</keyword>
<keyword evidence="1" id="KW-0472">Membrane</keyword>
<accession>A0ABU2BB40</accession>
<proteinExistence type="predicted"/>
<name>A0ABU2BB40_9CORY</name>
<dbReference type="RefSeq" id="WP_277105023.1">
    <property type="nucleotide sequence ID" value="NZ_BAAAJS010000022.1"/>
</dbReference>
<evidence type="ECO:0000313" key="3">
    <source>
        <dbReference type="Proteomes" id="UP001183619"/>
    </source>
</evidence>
<feature type="transmembrane region" description="Helical" evidence="1">
    <location>
        <begin position="72"/>
        <end position="95"/>
    </location>
</feature>
<evidence type="ECO:0000256" key="1">
    <source>
        <dbReference type="SAM" id="Phobius"/>
    </source>
</evidence>
<dbReference type="Proteomes" id="UP001183619">
    <property type="component" value="Unassembled WGS sequence"/>
</dbReference>
<organism evidence="2 3">
    <name type="scientific">Corynebacterium felinum</name>
    <dbReference type="NCBI Taxonomy" id="131318"/>
    <lineage>
        <taxon>Bacteria</taxon>
        <taxon>Bacillati</taxon>
        <taxon>Actinomycetota</taxon>
        <taxon>Actinomycetes</taxon>
        <taxon>Mycobacteriales</taxon>
        <taxon>Corynebacteriaceae</taxon>
        <taxon>Corynebacterium</taxon>
    </lineage>
</organism>
<dbReference type="EMBL" id="JAVDYF010000001">
    <property type="protein sequence ID" value="MDR7355842.1"/>
    <property type="molecule type" value="Genomic_DNA"/>
</dbReference>
<feature type="transmembrane region" description="Helical" evidence="1">
    <location>
        <begin position="42"/>
        <end position="60"/>
    </location>
</feature>
<gene>
    <name evidence="2" type="ORF">J2S37_002380</name>
</gene>
<reference evidence="2 3" key="1">
    <citation type="submission" date="2023-07" db="EMBL/GenBank/DDBJ databases">
        <title>Sequencing the genomes of 1000 actinobacteria strains.</title>
        <authorList>
            <person name="Klenk H.-P."/>
        </authorList>
    </citation>
    <scope>NUCLEOTIDE SEQUENCE [LARGE SCALE GENOMIC DNA]</scope>
    <source>
        <strain evidence="2 3">DSM 44508</strain>
    </source>
</reference>
<keyword evidence="1" id="KW-0812">Transmembrane</keyword>
<comment type="caution">
    <text evidence="2">The sequence shown here is derived from an EMBL/GenBank/DDBJ whole genome shotgun (WGS) entry which is preliminary data.</text>
</comment>
<protein>
    <recommendedName>
        <fullName evidence="4">DUF1761 domain-containing protein</fullName>
    </recommendedName>
</protein>